<keyword evidence="1" id="KW-0472">Membrane</keyword>
<feature type="transmembrane region" description="Helical" evidence="1">
    <location>
        <begin position="87"/>
        <end position="107"/>
    </location>
</feature>
<feature type="transmembrane region" description="Helical" evidence="1">
    <location>
        <begin position="395"/>
        <end position="415"/>
    </location>
</feature>
<evidence type="ECO:0000313" key="3">
    <source>
        <dbReference type="Proteomes" id="UP000639004"/>
    </source>
</evidence>
<dbReference type="Proteomes" id="UP000639004">
    <property type="component" value="Unassembled WGS sequence"/>
</dbReference>
<feature type="transmembrane region" description="Helical" evidence="1">
    <location>
        <begin position="447"/>
        <end position="465"/>
    </location>
</feature>
<organism evidence="2 3">
    <name type="scientific">Serratia proteamaculans</name>
    <dbReference type="NCBI Taxonomy" id="28151"/>
    <lineage>
        <taxon>Bacteria</taxon>
        <taxon>Pseudomonadati</taxon>
        <taxon>Pseudomonadota</taxon>
        <taxon>Gammaproteobacteria</taxon>
        <taxon>Enterobacterales</taxon>
        <taxon>Yersiniaceae</taxon>
        <taxon>Serratia</taxon>
    </lineage>
</organism>
<dbReference type="RefSeq" id="WP_198642269.1">
    <property type="nucleotide sequence ID" value="NZ_JAEHSL010000004.1"/>
</dbReference>
<evidence type="ECO:0008006" key="4">
    <source>
        <dbReference type="Google" id="ProtNLM"/>
    </source>
</evidence>
<feature type="transmembrane region" description="Helical" evidence="1">
    <location>
        <begin position="7"/>
        <end position="28"/>
    </location>
</feature>
<keyword evidence="1" id="KW-1133">Transmembrane helix</keyword>
<keyword evidence="3" id="KW-1185">Reference proteome</keyword>
<sequence length="488" mass="55859">MGNNGILGRLTLAVFGIVCLAGILLLPVNGVSKSFAVAAVANFVFFTYFFKNIYNPASIFMSMFLLMIGCSQAKLTLIEQDDFSQSTWMTLFAVIACFYIVVAAFILRRGRIALNRDTTIRAGISARTLFWSNVICVVVEAFLYWYAIHKIGSIPLFDDNARANIMPKVISNYLMTLMVIPTFFIIFNTIYVTESRKYGYLLFSAAYLGLLMLLGGRINIFVPVITSLFYVLIQYYVAKENKSALLTTGVITLVSVVLLMISMPLIRTQIYVQNQQPAAEEKAQTGMQYYEAIYNSPNTASQQHQTVKDFKPSMKLPPQMMSIWINLSTEMHAFNKMVIYLDKTHDFRDGRMLMTGTFRFASKYFMPEETLDLVKMGGYDWINIMTFMQKPYMDFGVYGIAGFMLVFTWVGMALYQRVQQRKTLANTLLYSYFCMAMLFMIFDNHFYYSTVIVNVLLLLLFKAFMNRDWLAKLHLAKPQHGIKAIVHD</sequence>
<reference evidence="2 3" key="1">
    <citation type="submission" date="2020-12" db="EMBL/GenBank/DDBJ databases">
        <title>Enhanced detection system for hospital associated transmission using whole genome sequencing surveillance.</title>
        <authorList>
            <person name="Harrison L.H."/>
            <person name="Van Tyne D."/>
            <person name="Marsh J.W."/>
            <person name="Griffith M.P."/>
            <person name="Snyder D.J."/>
            <person name="Cooper V.S."/>
            <person name="Mustapha M."/>
        </authorList>
    </citation>
    <scope>NUCLEOTIDE SEQUENCE [LARGE SCALE GENOMIC DNA]</scope>
    <source>
        <strain evidence="2 3">SER00238</strain>
    </source>
</reference>
<evidence type="ECO:0000256" key="1">
    <source>
        <dbReference type="SAM" id="Phobius"/>
    </source>
</evidence>
<name>A0ABS0TQA5_SERPR</name>
<dbReference type="EMBL" id="JAEHSL010000004">
    <property type="protein sequence ID" value="MBI6180540.1"/>
    <property type="molecule type" value="Genomic_DNA"/>
</dbReference>
<proteinExistence type="predicted"/>
<keyword evidence="1" id="KW-0812">Transmembrane</keyword>
<evidence type="ECO:0000313" key="2">
    <source>
        <dbReference type="EMBL" id="MBI6180540.1"/>
    </source>
</evidence>
<protein>
    <recommendedName>
        <fullName evidence="4">Oligosaccharide repeat unit polymerase</fullName>
    </recommendedName>
</protein>
<accession>A0ABS0TQA5</accession>
<feature type="transmembrane region" description="Helical" evidence="1">
    <location>
        <begin position="198"/>
        <end position="214"/>
    </location>
</feature>
<feature type="transmembrane region" description="Helical" evidence="1">
    <location>
        <begin position="128"/>
        <end position="149"/>
    </location>
</feature>
<comment type="caution">
    <text evidence="2">The sequence shown here is derived from an EMBL/GenBank/DDBJ whole genome shotgun (WGS) entry which is preliminary data.</text>
</comment>
<feature type="transmembrane region" description="Helical" evidence="1">
    <location>
        <begin position="245"/>
        <end position="266"/>
    </location>
</feature>
<feature type="transmembrane region" description="Helical" evidence="1">
    <location>
        <begin position="169"/>
        <end position="191"/>
    </location>
</feature>
<gene>
    <name evidence="2" type="ORF">JEQ07_09015</name>
</gene>